<sequence length="532" mass="59884">MMQSTLDRLFFPIKKSSRILPPAQFVLLNLVLGIGHFLVLLNAGAYLPMLPNVAGKIGSGLAYAVWGQTDYFTAMGAAFLVTRDLMRRFGPKVVTISAYLLFATASIMAALTTDHLFLYTTLRVTQGLAAGMSIIPSFFLLLEYYRIKQQKIALALWGFAVFIPYSLGPVVGGWFAYVLGDFRLLFITSFFVAIFVAGTLWALLADWDDESDRAHSLIRPITSFLLFFGTALALQQVFNIGLLSDLVNRFRELWQYACIAGLLGWLFWVINSGSNNPLVRLSLFQHTNYGLGMLLLNLGFIGLQGATVQYIIRFQVVEGFTPWHVGLLYLPIFIFSKPFSLIAQRLLHRGFDPRILASLSFAIVSACFYWIAEYNRPATWESMLWPQLWLGMAMGLFFVSMTAISIAYVPKQDQMHAVDLLNTIRNLCAGLAITFSDIAWDWMYAYEQNTATSPDTATMQEYASQFQGIPMIHALHEHIMLDIARLTFNDLFYLLSMLFATLTCLIWLTQHTPKLSSKAPDITILETLGEEP</sequence>
<evidence type="ECO:0000256" key="3">
    <source>
        <dbReference type="ARBA" id="ARBA00022692"/>
    </source>
</evidence>
<comment type="caution">
    <text evidence="7">The sequence shown here is derived from an EMBL/GenBank/DDBJ whole genome shotgun (WGS) entry which is preliminary data.</text>
</comment>
<accession>E6QPN0</accession>
<evidence type="ECO:0000313" key="7">
    <source>
        <dbReference type="EMBL" id="CBI09201.1"/>
    </source>
</evidence>
<dbReference type="SUPFAM" id="SSF103473">
    <property type="entry name" value="MFS general substrate transporter"/>
    <property type="match status" value="1"/>
</dbReference>
<dbReference type="EMBL" id="CABR01000008">
    <property type="protein sequence ID" value="CBI09201.1"/>
    <property type="molecule type" value="Genomic_DNA"/>
</dbReference>
<dbReference type="PANTHER" id="PTHR42718">
    <property type="entry name" value="MAJOR FACILITATOR SUPERFAMILY MULTIDRUG TRANSPORTER MFSC"/>
    <property type="match status" value="1"/>
</dbReference>
<evidence type="ECO:0000256" key="1">
    <source>
        <dbReference type="ARBA" id="ARBA00004141"/>
    </source>
</evidence>
<keyword evidence="3 6" id="KW-0812">Transmembrane</keyword>
<feature type="transmembrane region" description="Helical" evidence="6">
    <location>
        <begin position="217"/>
        <end position="238"/>
    </location>
</feature>
<proteinExistence type="predicted"/>
<evidence type="ECO:0000256" key="4">
    <source>
        <dbReference type="ARBA" id="ARBA00022989"/>
    </source>
</evidence>
<feature type="transmembrane region" description="Helical" evidence="6">
    <location>
        <begin position="154"/>
        <end position="178"/>
    </location>
</feature>
<feature type="transmembrane region" description="Helical" evidence="6">
    <location>
        <begin position="355"/>
        <end position="372"/>
    </location>
</feature>
<feature type="transmembrane region" description="Helical" evidence="6">
    <location>
        <begin position="20"/>
        <end position="41"/>
    </location>
</feature>
<reference evidence="7" key="1">
    <citation type="submission" date="2009-10" db="EMBL/GenBank/DDBJ databases">
        <title>Diversity of trophic interactions inside an arsenic-rich microbial ecosystem.</title>
        <authorList>
            <person name="Bertin P.N."/>
            <person name="Heinrich-Salmeron A."/>
            <person name="Pelletier E."/>
            <person name="Goulhen-Chollet F."/>
            <person name="Arsene-Ploetze F."/>
            <person name="Gallien S."/>
            <person name="Calteau A."/>
            <person name="Vallenet D."/>
            <person name="Casiot C."/>
            <person name="Chane-Woon-Ming B."/>
            <person name="Giloteaux L."/>
            <person name="Barakat M."/>
            <person name="Bonnefoy V."/>
            <person name="Bruneel O."/>
            <person name="Chandler M."/>
            <person name="Cleiss J."/>
            <person name="Duran R."/>
            <person name="Elbaz-Poulichet F."/>
            <person name="Fonknechten N."/>
            <person name="Lauga B."/>
            <person name="Mornico D."/>
            <person name="Ortet P."/>
            <person name="Schaeffer C."/>
            <person name="Siguier P."/>
            <person name="Alexander Thil Smith A."/>
            <person name="Van Dorsselaer A."/>
            <person name="Weissenbach J."/>
            <person name="Medigue C."/>
            <person name="Le Paslier D."/>
        </authorList>
    </citation>
    <scope>NUCLEOTIDE SEQUENCE</scope>
</reference>
<feature type="transmembrane region" description="Helical" evidence="6">
    <location>
        <begin position="491"/>
        <end position="508"/>
    </location>
</feature>
<feature type="transmembrane region" description="Helical" evidence="6">
    <location>
        <begin position="184"/>
        <end position="205"/>
    </location>
</feature>
<keyword evidence="4 6" id="KW-1133">Transmembrane helix</keyword>
<feature type="transmembrane region" description="Helical" evidence="6">
    <location>
        <begin position="253"/>
        <end position="270"/>
    </location>
</feature>
<evidence type="ECO:0000256" key="5">
    <source>
        <dbReference type="ARBA" id="ARBA00023136"/>
    </source>
</evidence>
<feature type="transmembrane region" description="Helical" evidence="6">
    <location>
        <begin position="324"/>
        <end position="343"/>
    </location>
</feature>
<comment type="subcellular location">
    <subcellularLocation>
        <location evidence="1">Membrane</location>
        <topology evidence="1">Multi-pass membrane protein</topology>
    </subcellularLocation>
</comment>
<keyword evidence="2" id="KW-0813">Transport</keyword>
<name>E6QPN0_9ZZZZ</name>
<feature type="transmembrane region" description="Helical" evidence="6">
    <location>
        <begin position="124"/>
        <end position="142"/>
    </location>
</feature>
<dbReference type="GO" id="GO:0016020">
    <property type="term" value="C:membrane"/>
    <property type="evidence" value="ECO:0007669"/>
    <property type="project" value="UniProtKB-SubCell"/>
</dbReference>
<dbReference type="Pfam" id="PF07690">
    <property type="entry name" value="MFS_1"/>
    <property type="match status" value="1"/>
</dbReference>
<dbReference type="PANTHER" id="PTHR42718:SF9">
    <property type="entry name" value="MAJOR FACILITATOR SUPERFAMILY MULTIDRUG TRANSPORTER MFSC"/>
    <property type="match status" value="1"/>
</dbReference>
<protein>
    <submittedName>
        <fullName evidence="7">Uncharacterized protein</fullName>
    </submittedName>
</protein>
<evidence type="ECO:0000256" key="6">
    <source>
        <dbReference type="SAM" id="Phobius"/>
    </source>
</evidence>
<dbReference type="Gene3D" id="1.20.1250.20">
    <property type="entry name" value="MFS general substrate transporter like domains"/>
    <property type="match status" value="1"/>
</dbReference>
<feature type="transmembrane region" description="Helical" evidence="6">
    <location>
        <begin position="61"/>
        <end position="81"/>
    </location>
</feature>
<dbReference type="AlphaFoldDB" id="E6QPN0"/>
<gene>
    <name evidence="7" type="ORF">CARN7_2860</name>
</gene>
<organism evidence="7">
    <name type="scientific">mine drainage metagenome</name>
    <dbReference type="NCBI Taxonomy" id="410659"/>
    <lineage>
        <taxon>unclassified sequences</taxon>
        <taxon>metagenomes</taxon>
        <taxon>ecological metagenomes</taxon>
    </lineage>
</organism>
<feature type="transmembrane region" description="Helical" evidence="6">
    <location>
        <begin position="384"/>
        <end position="408"/>
    </location>
</feature>
<feature type="transmembrane region" description="Helical" evidence="6">
    <location>
        <begin position="93"/>
        <end position="112"/>
    </location>
</feature>
<keyword evidence="5 6" id="KW-0472">Membrane</keyword>
<dbReference type="GO" id="GO:0022857">
    <property type="term" value="F:transmembrane transporter activity"/>
    <property type="evidence" value="ECO:0007669"/>
    <property type="project" value="InterPro"/>
</dbReference>
<feature type="transmembrane region" description="Helical" evidence="6">
    <location>
        <begin position="291"/>
        <end position="312"/>
    </location>
</feature>
<dbReference type="InterPro" id="IPR036259">
    <property type="entry name" value="MFS_trans_sf"/>
</dbReference>
<dbReference type="InterPro" id="IPR011701">
    <property type="entry name" value="MFS"/>
</dbReference>
<evidence type="ECO:0000256" key="2">
    <source>
        <dbReference type="ARBA" id="ARBA00022448"/>
    </source>
</evidence>